<dbReference type="InterPro" id="IPR031336">
    <property type="entry name" value="CDC73_C"/>
</dbReference>
<evidence type="ECO:0000256" key="5">
    <source>
        <dbReference type="SAM" id="MobiDB-lite"/>
    </source>
</evidence>
<dbReference type="Pfam" id="PF05179">
    <property type="entry name" value="CDC73_C"/>
    <property type="match status" value="1"/>
</dbReference>
<feature type="region of interest" description="Disordered" evidence="5">
    <location>
        <begin position="1"/>
        <end position="76"/>
    </location>
</feature>
<dbReference type="EMBL" id="AYSA01000616">
    <property type="protein sequence ID" value="ESZ90532.1"/>
    <property type="molecule type" value="Genomic_DNA"/>
</dbReference>
<evidence type="ECO:0000256" key="1">
    <source>
        <dbReference type="ARBA" id="ARBA00004123"/>
    </source>
</evidence>
<feature type="region of interest" description="Disordered" evidence="5">
    <location>
        <begin position="390"/>
        <end position="409"/>
    </location>
</feature>
<feature type="compositionally biased region" description="Low complexity" evidence="5">
    <location>
        <begin position="470"/>
        <end position="482"/>
    </location>
</feature>
<dbReference type="GO" id="GO:0006368">
    <property type="term" value="P:transcription elongation by RNA polymerase II"/>
    <property type="evidence" value="ECO:0007669"/>
    <property type="project" value="InterPro"/>
</dbReference>
<dbReference type="GO" id="GO:0016593">
    <property type="term" value="C:Cdc73/Paf1 complex"/>
    <property type="evidence" value="ECO:0007669"/>
    <property type="project" value="InterPro"/>
</dbReference>
<dbReference type="GO" id="GO:0032968">
    <property type="term" value="P:positive regulation of transcription elongation by RNA polymerase II"/>
    <property type="evidence" value="ECO:0007669"/>
    <property type="project" value="TreeGrafter"/>
</dbReference>
<feature type="compositionally biased region" description="Basic and acidic residues" evidence="5">
    <location>
        <begin position="65"/>
        <end position="76"/>
    </location>
</feature>
<comment type="similarity">
    <text evidence="2">Belongs to the CDC73 family.</text>
</comment>
<dbReference type="AlphaFoldDB" id="W9C157"/>
<evidence type="ECO:0000313" key="7">
    <source>
        <dbReference type="EMBL" id="ESZ90532.1"/>
    </source>
</evidence>
<evidence type="ECO:0000313" key="8">
    <source>
        <dbReference type="Proteomes" id="UP000019487"/>
    </source>
</evidence>
<evidence type="ECO:0000259" key="6">
    <source>
        <dbReference type="Pfam" id="PF05179"/>
    </source>
</evidence>
<dbReference type="InterPro" id="IPR038103">
    <property type="entry name" value="CDC73_C_sf"/>
</dbReference>
<keyword evidence="4" id="KW-0539">Nucleus</keyword>
<protein>
    <recommendedName>
        <fullName evidence="6">Cell division control protein 73 C-terminal domain-containing protein</fullName>
    </recommendedName>
</protein>
<comment type="caution">
    <text evidence="7">The sequence shown here is derived from an EMBL/GenBank/DDBJ whole genome shotgun (WGS) entry which is preliminary data.</text>
</comment>
<feature type="compositionally biased region" description="Low complexity" evidence="5">
    <location>
        <begin position="51"/>
        <end position="60"/>
    </location>
</feature>
<feature type="region of interest" description="Disordered" evidence="5">
    <location>
        <begin position="186"/>
        <end position="213"/>
    </location>
</feature>
<keyword evidence="3" id="KW-0804">Transcription</keyword>
<name>W9C157_SCLBF</name>
<comment type="subcellular location">
    <subcellularLocation>
        <location evidence="1">Nucleus</location>
    </subcellularLocation>
</comment>
<evidence type="ECO:0000256" key="2">
    <source>
        <dbReference type="ARBA" id="ARBA00010427"/>
    </source>
</evidence>
<dbReference type="HOGENOM" id="CLU_313107_0_0_1"/>
<dbReference type="Gene3D" id="3.40.50.11990">
    <property type="entry name" value="RNA polymerase II accessory factor, Cdc73 C-terminal domain"/>
    <property type="match status" value="1"/>
</dbReference>
<dbReference type="InterPro" id="IPR007852">
    <property type="entry name" value="Cdc73/Parafibromin"/>
</dbReference>
<dbReference type="OrthoDB" id="2186602at2759"/>
<feature type="domain" description="Cell division control protein 73 C-terminal" evidence="6">
    <location>
        <begin position="821"/>
        <end position="983"/>
    </location>
</feature>
<dbReference type="STRING" id="1432307.W9C157"/>
<feature type="region of interest" description="Disordered" evidence="5">
    <location>
        <begin position="455"/>
        <end position="562"/>
    </location>
</feature>
<feature type="compositionally biased region" description="Polar residues" evidence="5">
    <location>
        <begin position="490"/>
        <end position="510"/>
    </location>
</feature>
<accession>W9C157</accession>
<dbReference type="FunFam" id="3.40.50.11990:FF:000003">
    <property type="entry name" value="Pol II transcription elongation factor subunit Cdc73"/>
    <property type="match status" value="1"/>
</dbReference>
<keyword evidence="8" id="KW-1185">Reference proteome</keyword>
<evidence type="ECO:0000256" key="4">
    <source>
        <dbReference type="ARBA" id="ARBA00023242"/>
    </source>
</evidence>
<feature type="compositionally biased region" description="Polar residues" evidence="5">
    <location>
        <begin position="531"/>
        <end position="541"/>
    </location>
</feature>
<evidence type="ECO:0000256" key="3">
    <source>
        <dbReference type="ARBA" id="ARBA00023163"/>
    </source>
</evidence>
<dbReference type="Proteomes" id="UP000019487">
    <property type="component" value="Unassembled WGS sequence"/>
</dbReference>
<organism evidence="7 8">
    <name type="scientific">Sclerotinia borealis (strain F-4128)</name>
    <dbReference type="NCBI Taxonomy" id="1432307"/>
    <lineage>
        <taxon>Eukaryota</taxon>
        <taxon>Fungi</taxon>
        <taxon>Dikarya</taxon>
        <taxon>Ascomycota</taxon>
        <taxon>Pezizomycotina</taxon>
        <taxon>Leotiomycetes</taxon>
        <taxon>Helotiales</taxon>
        <taxon>Sclerotiniaceae</taxon>
        <taxon>Sclerotinia</taxon>
    </lineage>
</organism>
<gene>
    <name evidence="7" type="ORF">SBOR_9081</name>
</gene>
<dbReference type="PANTHER" id="PTHR12466:SF8">
    <property type="entry name" value="PARAFIBROMIN"/>
    <property type="match status" value="1"/>
</dbReference>
<proteinExistence type="inferred from homology"/>
<dbReference type="PANTHER" id="PTHR12466">
    <property type="entry name" value="CDC73 DOMAIN PROTEIN"/>
    <property type="match status" value="1"/>
</dbReference>
<feature type="compositionally biased region" description="Polar residues" evidence="5">
    <location>
        <begin position="1"/>
        <end position="17"/>
    </location>
</feature>
<dbReference type="GO" id="GO:0000993">
    <property type="term" value="F:RNA polymerase II complex binding"/>
    <property type="evidence" value="ECO:0007669"/>
    <property type="project" value="TreeGrafter"/>
</dbReference>
<reference evidence="7 8" key="1">
    <citation type="journal article" date="2014" name="Genome Announc.">
        <title>Draft genome sequence of Sclerotinia borealis, a psychrophilic plant pathogenic fungus.</title>
        <authorList>
            <person name="Mardanov A.V."/>
            <person name="Beletsky A.V."/>
            <person name="Kadnikov V.V."/>
            <person name="Ignatov A.N."/>
            <person name="Ravin N.V."/>
        </authorList>
    </citation>
    <scope>NUCLEOTIDE SEQUENCE [LARGE SCALE GENOMIC DNA]</scope>
    <source>
        <strain evidence="8">F-4157</strain>
    </source>
</reference>
<sequence>MRRSSLRWSQQSTDGANSPSPVPPTTTSSNFRGSSYFTSKGVKRVKKTSEDSPSVSSPLSFWRKTSSDVKETPKADISEDIPELIAEPKSRRQDVQDWNITRLFDPRPGDPINKILMPGGPSHSNSDWNVTRNYNTRSATPQLSIDPPRPAREGYEWVWFPAGYWAERQLPAILLSTQTISEGRKSSKSNLFSRYAERKSNDSEDSTSPRGSRRFWGSFSSKVAKQYSGQSFRGRSNNGSAISSSKSERFINGLQSLSPTRSRHAAPSGELEGLFCKTKRSLTSTRHLAVPFSRKKNFIDTSSVASSRVTTSTTHTAQILEGAIGYFDAYEDKNTGDPSTITPASSNASPGSKRRWRFGAAPWHGRLSDNSISASSSLYDVLVGRTPMGTPKSEPRYIGATGKSYPKVEISDPNAPTFLPSEAQRIDTPLWSPKRDPRRGFLSNIFPYEEQMIREKHRRGTVRPRRDTTRSTLRKLLTPTLTPISRRASSDSQNDSAVRKSSTFRSSPSRHMSKAQPFELNVPDHLPNSPLCPTNPMNASKGQGICPLHGRKRSRSHSPSMSRSPIVSLLVASIDSKIMSASDQDPLLLLRQSIASENPCIPTITEDGSSASSVDLSLATATYLHFTSPLQVSIPLTTPTRFISSDKPVNLRSIYFAWQQRELAIPEYNASSTELSAQLAAEGGVGGEIQNLPFVERLDLITWLEGASDESQYIKPLASDTSNATASAQVASGAAGGIAPVTSGAGGRQGKQIDPRLAEIYNGERRMGDRNSVLRGIKPTDFSHVRKLASPFLSRKSSHPAAQNLANNPSLAHNLKAPVRRPDPIILLSPSASSILRMSNIKSFLEGGAFIPEDSASSTSSSSASILHISRFIPSIDPARPVRFIIVDTPEQFKPEYWSRVVAVFTTGQIWQFKNYKWPQPTDLFRNTLGLFVGFRGESLPDTVKGWGSGVLASQVERWAPQAGTASRWRDKEVVENIWKAIEGNMKSKGWRRDSGPVI</sequence>